<sequence length="92" mass="10841">MGNGRCEWSRKNKKSEPEEPKERRRGLGVAELERLLRESNGYGHHLPSPHVPFSNTHNQLVHFLPFPPFLCLIWNQILIFFIKKMATLLQYD</sequence>
<dbReference type="AlphaFoldDB" id="A0AAD3XT22"/>
<evidence type="ECO:0000256" key="1">
    <source>
        <dbReference type="SAM" id="MobiDB-lite"/>
    </source>
</evidence>
<keyword evidence="4" id="KW-1185">Reference proteome</keyword>
<protein>
    <submittedName>
        <fullName evidence="3">Uncharacterized protein</fullName>
    </submittedName>
</protein>
<dbReference type="Proteomes" id="UP001279734">
    <property type="component" value="Unassembled WGS sequence"/>
</dbReference>
<evidence type="ECO:0000256" key="2">
    <source>
        <dbReference type="SAM" id="Phobius"/>
    </source>
</evidence>
<feature type="region of interest" description="Disordered" evidence="1">
    <location>
        <begin position="1"/>
        <end position="25"/>
    </location>
</feature>
<evidence type="ECO:0000313" key="4">
    <source>
        <dbReference type="Proteomes" id="UP001279734"/>
    </source>
</evidence>
<keyword evidence="2" id="KW-0812">Transmembrane</keyword>
<gene>
    <name evidence="3" type="ORF">Nepgr_018413</name>
</gene>
<organism evidence="3 4">
    <name type="scientific">Nepenthes gracilis</name>
    <name type="common">Slender pitcher plant</name>
    <dbReference type="NCBI Taxonomy" id="150966"/>
    <lineage>
        <taxon>Eukaryota</taxon>
        <taxon>Viridiplantae</taxon>
        <taxon>Streptophyta</taxon>
        <taxon>Embryophyta</taxon>
        <taxon>Tracheophyta</taxon>
        <taxon>Spermatophyta</taxon>
        <taxon>Magnoliopsida</taxon>
        <taxon>eudicotyledons</taxon>
        <taxon>Gunneridae</taxon>
        <taxon>Pentapetalae</taxon>
        <taxon>Caryophyllales</taxon>
        <taxon>Nepenthaceae</taxon>
        <taxon>Nepenthes</taxon>
    </lineage>
</organism>
<dbReference type="EMBL" id="BSYO01000016">
    <property type="protein sequence ID" value="GMH16572.1"/>
    <property type="molecule type" value="Genomic_DNA"/>
</dbReference>
<feature type="compositionally biased region" description="Basic and acidic residues" evidence="1">
    <location>
        <begin position="7"/>
        <end position="22"/>
    </location>
</feature>
<reference evidence="3" key="1">
    <citation type="submission" date="2023-05" db="EMBL/GenBank/DDBJ databases">
        <title>Nepenthes gracilis genome sequencing.</title>
        <authorList>
            <person name="Fukushima K."/>
        </authorList>
    </citation>
    <scope>NUCLEOTIDE SEQUENCE</scope>
    <source>
        <strain evidence="3">SING2019-196</strain>
    </source>
</reference>
<accession>A0AAD3XT22</accession>
<proteinExistence type="predicted"/>
<evidence type="ECO:0000313" key="3">
    <source>
        <dbReference type="EMBL" id="GMH16572.1"/>
    </source>
</evidence>
<comment type="caution">
    <text evidence="3">The sequence shown here is derived from an EMBL/GenBank/DDBJ whole genome shotgun (WGS) entry which is preliminary data.</text>
</comment>
<keyword evidence="2" id="KW-0472">Membrane</keyword>
<keyword evidence="2" id="KW-1133">Transmembrane helix</keyword>
<feature type="transmembrane region" description="Helical" evidence="2">
    <location>
        <begin position="60"/>
        <end position="82"/>
    </location>
</feature>
<name>A0AAD3XT22_NEPGR</name>